<evidence type="ECO:0000313" key="3">
    <source>
        <dbReference type="Proteomes" id="UP001596143"/>
    </source>
</evidence>
<accession>A0ABW0U682</accession>
<dbReference type="NCBIfam" id="NF003315">
    <property type="entry name" value="PRK04323.1"/>
    <property type="match status" value="1"/>
</dbReference>
<dbReference type="EMBL" id="JBHSPF010000018">
    <property type="protein sequence ID" value="MFC5628279.1"/>
    <property type="molecule type" value="Genomic_DNA"/>
</dbReference>
<organism evidence="2 3">
    <name type="scientific">Aliibacillus thermotolerans</name>
    <dbReference type="NCBI Taxonomy" id="1834418"/>
    <lineage>
        <taxon>Bacteria</taxon>
        <taxon>Bacillati</taxon>
        <taxon>Bacillota</taxon>
        <taxon>Bacilli</taxon>
        <taxon>Bacillales</taxon>
        <taxon>Bacillaceae</taxon>
        <taxon>Aliibacillus</taxon>
    </lineage>
</organism>
<dbReference type="HAMAP" id="MF_01503">
    <property type="entry name" value="RemA"/>
    <property type="match status" value="1"/>
</dbReference>
<dbReference type="InterPro" id="IPR007169">
    <property type="entry name" value="RemA-like"/>
</dbReference>
<protein>
    <recommendedName>
        <fullName evidence="1">Putative regulatory protein ACFPTR_05135</fullName>
    </recommendedName>
</protein>
<comment type="similarity">
    <text evidence="1">Belongs to the RemA family.</text>
</comment>
<comment type="caution">
    <text evidence="2">The sequence shown here is derived from an EMBL/GenBank/DDBJ whole genome shotgun (WGS) entry which is preliminary data.</text>
</comment>
<dbReference type="Proteomes" id="UP001596143">
    <property type="component" value="Unassembled WGS sequence"/>
</dbReference>
<evidence type="ECO:0000313" key="2">
    <source>
        <dbReference type="EMBL" id="MFC5628279.1"/>
    </source>
</evidence>
<gene>
    <name evidence="2" type="ORF">ACFPTR_05135</name>
</gene>
<keyword evidence="3" id="KW-1185">Reference proteome</keyword>
<sequence>MLAEKSINLGFGNMIPSGRITTIVSADSLPTKRIIQEARKQNRLIDVTNGRKTRSIIIIDSAHVLLSAIPPETVAERLHN</sequence>
<dbReference type="PANTHER" id="PTHR38449">
    <property type="entry name" value="REGULATORY PROTEIN TM_1690-RELATED"/>
    <property type="match status" value="1"/>
</dbReference>
<proteinExistence type="inferred from homology"/>
<dbReference type="RefSeq" id="WP_377901948.1">
    <property type="nucleotide sequence ID" value="NZ_JBHSPF010000018.1"/>
</dbReference>
<name>A0ABW0U682_9BACI</name>
<dbReference type="PANTHER" id="PTHR38449:SF1">
    <property type="entry name" value="REGULATORY PROTEIN SSL2874-RELATED"/>
    <property type="match status" value="1"/>
</dbReference>
<dbReference type="Pfam" id="PF04025">
    <property type="entry name" value="RemA-like"/>
    <property type="match status" value="1"/>
</dbReference>
<evidence type="ECO:0000256" key="1">
    <source>
        <dbReference type="HAMAP-Rule" id="MF_01503"/>
    </source>
</evidence>
<reference evidence="3" key="1">
    <citation type="journal article" date="2019" name="Int. J. Syst. Evol. Microbiol.">
        <title>The Global Catalogue of Microorganisms (GCM) 10K type strain sequencing project: providing services to taxonomists for standard genome sequencing and annotation.</title>
        <authorList>
            <consortium name="The Broad Institute Genomics Platform"/>
            <consortium name="The Broad Institute Genome Sequencing Center for Infectious Disease"/>
            <person name="Wu L."/>
            <person name="Ma J."/>
        </authorList>
    </citation>
    <scope>NUCLEOTIDE SEQUENCE [LARGE SCALE GENOMIC DNA]</scope>
    <source>
        <strain evidence="3">CGMCC 1.15790</strain>
    </source>
</reference>